<organism evidence="5 6">
    <name type="scientific">Mya arenaria</name>
    <name type="common">Soft-shell clam</name>
    <dbReference type="NCBI Taxonomy" id="6604"/>
    <lineage>
        <taxon>Eukaryota</taxon>
        <taxon>Metazoa</taxon>
        <taxon>Spiralia</taxon>
        <taxon>Lophotrochozoa</taxon>
        <taxon>Mollusca</taxon>
        <taxon>Bivalvia</taxon>
        <taxon>Autobranchia</taxon>
        <taxon>Heteroconchia</taxon>
        <taxon>Euheterodonta</taxon>
        <taxon>Imparidentia</taxon>
        <taxon>Neoheterodontei</taxon>
        <taxon>Myida</taxon>
        <taxon>Myoidea</taxon>
        <taxon>Myidae</taxon>
        <taxon>Mya</taxon>
    </lineage>
</organism>
<dbReference type="EMBL" id="CP111018">
    <property type="protein sequence ID" value="WAR10569.1"/>
    <property type="molecule type" value="Genomic_DNA"/>
</dbReference>
<dbReference type="SUPFAM" id="SSF49842">
    <property type="entry name" value="TNF-like"/>
    <property type="match status" value="1"/>
</dbReference>
<keyword evidence="3" id="KW-0732">Signal</keyword>
<keyword evidence="6" id="KW-1185">Reference proteome</keyword>
<dbReference type="Proteomes" id="UP001164746">
    <property type="component" value="Chromosome 7"/>
</dbReference>
<evidence type="ECO:0000259" key="4">
    <source>
        <dbReference type="PROSITE" id="PS50871"/>
    </source>
</evidence>
<dbReference type="PANTHER" id="PTHR15427:SF33">
    <property type="entry name" value="COLLAGEN IV NC1 DOMAIN-CONTAINING PROTEIN"/>
    <property type="match status" value="1"/>
</dbReference>
<dbReference type="InterPro" id="IPR001073">
    <property type="entry name" value="C1q_dom"/>
</dbReference>
<evidence type="ECO:0000256" key="3">
    <source>
        <dbReference type="SAM" id="SignalP"/>
    </source>
</evidence>
<dbReference type="PRINTS" id="PR00007">
    <property type="entry name" value="COMPLEMNTC1Q"/>
</dbReference>
<dbReference type="InterPro" id="IPR050392">
    <property type="entry name" value="Collagen/C1q_domain"/>
</dbReference>
<feature type="non-terminal residue" evidence="5">
    <location>
        <position position="1"/>
    </location>
</feature>
<accession>A0ABY7ENM6</accession>
<evidence type="ECO:0000313" key="6">
    <source>
        <dbReference type="Proteomes" id="UP001164746"/>
    </source>
</evidence>
<dbReference type="PANTHER" id="PTHR15427">
    <property type="entry name" value="EMILIN ELASTIN MICROFIBRIL INTERFACE-LOCATED PROTEIN ELASTIN MICROFIBRIL INTERFACER"/>
    <property type="match status" value="1"/>
</dbReference>
<gene>
    <name evidence="5" type="ORF">MAR_035645</name>
</gene>
<dbReference type="Gene3D" id="2.60.120.40">
    <property type="match status" value="1"/>
</dbReference>
<feature type="signal peptide" evidence="3">
    <location>
        <begin position="1"/>
        <end position="22"/>
    </location>
</feature>
<evidence type="ECO:0000256" key="1">
    <source>
        <dbReference type="ARBA" id="ARBA00004613"/>
    </source>
</evidence>
<evidence type="ECO:0000313" key="5">
    <source>
        <dbReference type="EMBL" id="WAR10569.1"/>
    </source>
</evidence>
<proteinExistence type="predicted"/>
<name>A0ABY7ENM6_MYAAR</name>
<comment type="subcellular location">
    <subcellularLocation>
        <location evidence="1">Secreted</location>
    </subcellularLocation>
</comment>
<keyword evidence="2" id="KW-0964">Secreted</keyword>
<protein>
    <submittedName>
        <fullName evidence="5">C1QT3-like protein</fullName>
    </submittedName>
</protein>
<evidence type="ECO:0000256" key="2">
    <source>
        <dbReference type="ARBA" id="ARBA00022525"/>
    </source>
</evidence>
<dbReference type="InterPro" id="IPR008983">
    <property type="entry name" value="Tumour_necrosis_fac-like_dom"/>
</dbReference>
<dbReference type="Pfam" id="PF00386">
    <property type="entry name" value="C1q"/>
    <property type="match status" value="1"/>
</dbReference>
<feature type="chain" id="PRO_5045622725" evidence="3">
    <location>
        <begin position="23"/>
        <end position="161"/>
    </location>
</feature>
<reference evidence="5" key="1">
    <citation type="submission" date="2022-11" db="EMBL/GenBank/DDBJ databases">
        <title>Centuries of genome instability and evolution in soft-shell clam transmissible cancer (bioRxiv).</title>
        <authorList>
            <person name="Hart S.F.M."/>
            <person name="Yonemitsu M.A."/>
            <person name="Giersch R.M."/>
            <person name="Beal B.F."/>
            <person name="Arriagada G."/>
            <person name="Davis B.W."/>
            <person name="Ostrander E.A."/>
            <person name="Goff S.P."/>
            <person name="Metzger M.J."/>
        </authorList>
    </citation>
    <scope>NUCLEOTIDE SEQUENCE</scope>
    <source>
        <strain evidence="5">MELC-2E11</strain>
        <tissue evidence="5">Siphon/mantle</tissue>
    </source>
</reference>
<feature type="domain" description="C1q" evidence="4">
    <location>
        <begin position="34"/>
        <end position="161"/>
    </location>
</feature>
<dbReference type="SMART" id="SM00110">
    <property type="entry name" value="C1Q"/>
    <property type="match status" value="1"/>
</dbReference>
<dbReference type="PROSITE" id="PS50871">
    <property type="entry name" value="C1Q"/>
    <property type="match status" value="1"/>
</dbReference>
<sequence length="161" mass="17638">MPARTMLVLTFTLMTLTRSCLGLLEEANQQTVDSLALDVQQLMERVERLENELGPHQHIVFDNVITNVGGGYNALQGHFTAPIRGVYVFHVVITDTPTHAASVQLLHNGKWIGHVLADDVGNAYQTSSTVASVQLEKGDQVWVQNEYAFSGTESIDGGSWS</sequence>